<evidence type="ECO:0000256" key="5">
    <source>
        <dbReference type="ARBA" id="ARBA00022989"/>
    </source>
</evidence>
<dbReference type="AlphaFoldDB" id="D5WYH4"/>
<dbReference type="InterPro" id="IPR004254">
    <property type="entry name" value="AdipoR/HlyIII-related"/>
</dbReference>
<feature type="transmembrane region" description="Helical" evidence="8">
    <location>
        <begin position="108"/>
        <end position="129"/>
    </location>
</feature>
<keyword evidence="6 8" id="KW-0472">Membrane</keyword>
<feature type="transmembrane region" description="Helical" evidence="8">
    <location>
        <begin position="162"/>
        <end position="182"/>
    </location>
</feature>
<keyword evidence="4 8" id="KW-0812">Transmembrane</keyword>
<keyword evidence="7" id="KW-0862">Zinc</keyword>
<name>D5WYH4_THIK1</name>
<dbReference type="InterPro" id="IPR005744">
    <property type="entry name" value="Hy-lIII"/>
</dbReference>
<comment type="similarity">
    <text evidence="2">Belongs to the UPF0073 (Hly-III) family.</text>
</comment>
<gene>
    <name evidence="9" type="ordered locus">Tint_0888</name>
</gene>
<feature type="transmembrane region" description="Helical" evidence="8">
    <location>
        <begin position="135"/>
        <end position="155"/>
    </location>
</feature>
<dbReference type="NCBIfam" id="TIGR01065">
    <property type="entry name" value="hlyIII"/>
    <property type="match status" value="1"/>
</dbReference>
<organism evidence="9">
    <name type="scientific">Thiomonas intermedia (strain K12)</name>
    <name type="common">Thiobacillus intermedius</name>
    <dbReference type="NCBI Taxonomy" id="75379"/>
    <lineage>
        <taxon>Bacteria</taxon>
        <taxon>Pseudomonadati</taxon>
        <taxon>Pseudomonadota</taxon>
        <taxon>Betaproteobacteria</taxon>
        <taxon>Burkholderiales</taxon>
        <taxon>Thiomonas</taxon>
    </lineage>
</organism>
<dbReference type="PANTHER" id="PTHR20855:SF3">
    <property type="entry name" value="LD03007P"/>
    <property type="match status" value="1"/>
</dbReference>
<dbReference type="PANTHER" id="PTHR20855">
    <property type="entry name" value="ADIPOR/PROGESTIN RECEPTOR-RELATED"/>
    <property type="match status" value="1"/>
</dbReference>
<dbReference type="GO" id="GO:0140911">
    <property type="term" value="F:pore-forming activity"/>
    <property type="evidence" value="ECO:0007669"/>
    <property type="project" value="InterPro"/>
</dbReference>
<evidence type="ECO:0000313" key="9">
    <source>
        <dbReference type="EMBL" id="ADG30282.1"/>
    </source>
</evidence>
<feature type="transmembrane region" description="Helical" evidence="8">
    <location>
        <begin position="48"/>
        <end position="67"/>
    </location>
</feature>
<dbReference type="Pfam" id="PF03006">
    <property type="entry name" value="HlyIII"/>
    <property type="match status" value="1"/>
</dbReference>
<dbReference type="EMBL" id="CP002021">
    <property type="protein sequence ID" value="ADG30282.1"/>
    <property type="molecule type" value="Genomic_DNA"/>
</dbReference>
<evidence type="ECO:0000256" key="3">
    <source>
        <dbReference type="ARBA" id="ARBA00022475"/>
    </source>
</evidence>
<evidence type="ECO:0000256" key="1">
    <source>
        <dbReference type="ARBA" id="ARBA00004651"/>
    </source>
</evidence>
<comment type="subcellular location">
    <subcellularLocation>
        <location evidence="1">Cell membrane</location>
        <topology evidence="1">Multi-pass membrane protein</topology>
    </subcellularLocation>
</comment>
<keyword evidence="5 8" id="KW-1133">Transmembrane helix</keyword>
<evidence type="ECO:0000256" key="6">
    <source>
        <dbReference type="ARBA" id="ARBA00023136"/>
    </source>
</evidence>
<evidence type="ECO:0000256" key="8">
    <source>
        <dbReference type="SAM" id="Phobius"/>
    </source>
</evidence>
<evidence type="ECO:0000256" key="7">
    <source>
        <dbReference type="PIRSR" id="PIRSR604254-1"/>
    </source>
</evidence>
<dbReference type="GO" id="GO:0046872">
    <property type="term" value="F:metal ion binding"/>
    <property type="evidence" value="ECO:0007669"/>
    <property type="project" value="UniProtKB-KW"/>
</dbReference>
<accession>D5WYH4</accession>
<evidence type="ECO:0000256" key="4">
    <source>
        <dbReference type="ARBA" id="ARBA00022692"/>
    </source>
</evidence>
<dbReference type="STRING" id="75379.Tint_0888"/>
<sequence>MREFRERLNICCMAQIATERATEGATDIAALRSQSLGEEIANSISHGLGLLLSIAALPVLIVHAVGYQPVASVVGATVFGASAILLYLASTLYHALPQPRLKAVFQRLDHAAIYLLIAGTYTPFTLGVLRGGWGWTLFGVVWGLAAMGLLLKAFAGVRFPHLSTALYLGMGWVVLIAIVPLAERMAPMGLFWLVAGGVSYTLGVVFFVFDERWRYAHFVWHLFVLAGTACHFFAVLYYAV</sequence>
<reference evidence="9" key="1">
    <citation type="submission" date="2010-04" db="EMBL/GenBank/DDBJ databases">
        <title>Complete sequence of Thiomonas intermedia K12.</title>
        <authorList>
            <consortium name="US DOE Joint Genome Institute"/>
            <person name="Lucas S."/>
            <person name="Copeland A."/>
            <person name="Lapidus A."/>
            <person name="Cheng J.-F."/>
            <person name="Bruce D."/>
            <person name="Goodwin L."/>
            <person name="Pitluck S."/>
            <person name="Davenport K."/>
            <person name="Detter J.C."/>
            <person name="Han C."/>
            <person name="Tapia R."/>
            <person name="Land M."/>
            <person name="Hauser L."/>
            <person name="Kyrpides N."/>
            <person name="Ovchinnikova G."/>
            <person name="Kerfeld C.A."/>
            <person name="Cannon G.C."/>
            <person name="Heinhorst S."/>
            <person name="Woyke T."/>
        </authorList>
    </citation>
    <scope>NUCLEOTIDE SEQUENCE [LARGE SCALE GENOMIC DNA]</scope>
    <source>
        <strain evidence="9">K12</strain>
    </source>
</reference>
<protein>
    <submittedName>
        <fullName evidence="9">Channel protein, hemolysin III family</fullName>
    </submittedName>
</protein>
<feature type="transmembrane region" description="Helical" evidence="8">
    <location>
        <begin position="188"/>
        <end position="209"/>
    </location>
</feature>
<dbReference type="KEGG" id="tin:Tint_0888"/>
<feature type="binding site" evidence="7">
    <location>
        <position position="217"/>
    </location>
    <ligand>
        <name>Zn(2+)</name>
        <dbReference type="ChEBI" id="CHEBI:29105"/>
    </ligand>
</feature>
<feature type="transmembrane region" description="Helical" evidence="8">
    <location>
        <begin position="73"/>
        <end position="96"/>
    </location>
</feature>
<keyword evidence="7" id="KW-0479">Metal-binding</keyword>
<feature type="binding site" evidence="7">
    <location>
        <position position="221"/>
    </location>
    <ligand>
        <name>Zn(2+)</name>
        <dbReference type="ChEBI" id="CHEBI:29105"/>
    </ligand>
</feature>
<dbReference type="HOGENOM" id="CLU_051078_1_0_4"/>
<keyword evidence="3" id="KW-1003">Cell membrane</keyword>
<proteinExistence type="inferred from homology"/>
<feature type="transmembrane region" description="Helical" evidence="8">
    <location>
        <begin position="218"/>
        <end position="239"/>
    </location>
</feature>
<evidence type="ECO:0000256" key="2">
    <source>
        <dbReference type="ARBA" id="ARBA00008488"/>
    </source>
</evidence>
<dbReference type="GO" id="GO:0005886">
    <property type="term" value="C:plasma membrane"/>
    <property type="evidence" value="ECO:0007669"/>
    <property type="project" value="UniProtKB-SubCell"/>
</dbReference>
<dbReference type="eggNOG" id="COG1272">
    <property type="taxonomic scope" value="Bacteria"/>
</dbReference>
<feature type="binding site" evidence="7">
    <location>
        <position position="94"/>
    </location>
    <ligand>
        <name>Zn(2+)</name>
        <dbReference type="ChEBI" id="CHEBI:29105"/>
    </ligand>
</feature>